<feature type="signal peptide" evidence="1">
    <location>
        <begin position="1"/>
        <end position="19"/>
    </location>
</feature>
<reference evidence="2 3" key="1">
    <citation type="submission" date="2019-05" db="EMBL/GenBank/DDBJ databases">
        <title>Another draft genome of Portunus trituberculatus and its Hox gene families provides insights of decapod evolution.</title>
        <authorList>
            <person name="Jeong J.-H."/>
            <person name="Song I."/>
            <person name="Kim S."/>
            <person name="Choi T."/>
            <person name="Kim D."/>
            <person name="Ryu S."/>
            <person name="Kim W."/>
        </authorList>
    </citation>
    <scope>NUCLEOTIDE SEQUENCE [LARGE SCALE GENOMIC DNA]</scope>
    <source>
        <tissue evidence="2">Muscle</tissue>
    </source>
</reference>
<dbReference type="Proteomes" id="UP000324222">
    <property type="component" value="Unassembled WGS sequence"/>
</dbReference>
<proteinExistence type="predicted"/>
<feature type="chain" id="PRO_5023001840" description="Secreted protein" evidence="1">
    <location>
        <begin position="20"/>
        <end position="85"/>
    </location>
</feature>
<comment type="caution">
    <text evidence="2">The sequence shown here is derived from an EMBL/GenBank/DDBJ whole genome shotgun (WGS) entry which is preliminary data.</text>
</comment>
<sequence>MLICALATLVLPLLGSGTSRVCPSLLDCLRSYCSCLCLRVTVVAFPCSLHLSFPFVPLSFVHILSSCCFSPDRSVVGFIIECFLH</sequence>
<evidence type="ECO:0000313" key="2">
    <source>
        <dbReference type="EMBL" id="MPC77363.1"/>
    </source>
</evidence>
<gene>
    <name evidence="2" type="ORF">E2C01_071815</name>
</gene>
<evidence type="ECO:0000313" key="3">
    <source>
        <dbReference type="Proteomes" id="UP000324222"/>
    </source>
</evidence>
<keyword evidence="1" id="KW-0732">Signal</keyword>
<dbReference type="EMBL" id="VSRR010045683">
    <property type="protein sequence ID" value="MPC77363.1"/>
    <property type="molecule type" value="Genomic_DNA"/>
</dbReference>
<evidence type="ECO:0008006" key="4">
    <source>
        <dbReference type="Google" id="ProtNLM"/>
    </source>
</evidence>
<evidence type="ECO:0000256" key="1">
    <source>
        <dbReference type="SAM" id="SignalP"/>
    </source>
</evidence>
<organism evidence="2 3">
    <name type="scientific">Portunus trituberculatus</name>
    <name type="common">Swimming crab</name>
    <name type="synonym">Neptunus trituberculatus</name>
    <dbReference type="NCBI Taxonomy" id="210409"/>
    <lineage>
        <taxon>Eukaryota</taxon>
        <taxon>Metazoa</taxon>
        <taxon>Ecdysozoa</taxon>
        <taxon>Arthropoda</taxon>
        <taxon>Crustacea</taxon>
        <taxon>Multicrustacea</taxon>
        <taxon>Malacostraca</taxon>
        <taxon>Eumalacostraca</taxon>
        <taxon>Eucarida</taxon>
        <taxon>Decapoda</taxon>
        <taxon>Pleocyemata</taxon>
        <taxon>Brachyura</taxon>
        <taxon>Eubrachyura</taxon>
        <taxon>Portunoidea</taxon>
        <taxon>Portunidae</taxon>
        <taxon>Portuninae</taxon>
        <taxon>Portunus</taxon>
    </lineage>
</organism>
<accession>A0A5B7I4X0</accession>
<keyword evidence="3" id="KW-1185">Reference proteome</keyword>
<dbReference type="AlphaFoldDB" id="A0A5B7I4X0"/>
<protein>
    <recommendedName>
        <fullName evidence="4">Secreted protein</fullName>
    </recommendedName>
</protein>
<name>A0A5B7I4X0_PORTR</name>